<dbReference type="SUPFAM" id="SSF103473">
    <property type="entry name" value="MFS general substrate transporter"/>
    <property type="match status" value="1"/>
</dbReference>
<name>A0ABM1MXF8_NICVS</name>
<dbReference type="InterPro" id="IPR005829">
    <property type="entry name" value="Sugar_transporter_CS"/>
</dbReference>
<organism evidence="9 10">
    <name type="scientific">Nicrophorus vespilloides</name>
    <name type="common">Boreal carrion beetle</name>
    <dbReference type="NCBI Taxonomy" id="110193"/>
    <lineage>
        <taxon>Eukaryota</taxon>
        <taxon>Metazoa</taxon>
        <taxon>Ecdysozoa</taxon>
        <taxon>Arthropoda</taxon>
        <taxon>Hexapoda</taxon>
        <taxon>Insecta</taxon>
        <taxon>Pterygota</taxon>
        <taxon>Neoptera</taxon>
        <taxon>Endopterygota</taxon>
        <taxon>Coleoptera</taxon>
        <taxon>Polyphaga</taxon>
        <taxon>Staphyliniformia</taxon>
        <taxon>Silphidae</taxon>
        <taxon>Nicrophorinae</taxon>
        <taxon>Nicrophorus</taxon>
    </lineage>
</organism>
<evidence type="ECO:0000313" key="9">
    <source>
        <dbReference type="Proteomes" id="UP000695000"/>
    </source>
</evidence>
<feature type="region of interest" description="Disordered" evidence="6">
    <location>
        <begin position="484"/>
        <end position="512"/>
    </location>
</feature>
<evidence type="ECO:0000259" key="8">
    <source>
        <dbReference type="PROSITE" id="PS50850"/>
    </source>
</evidence>
<protein>
    <submittedName>
        <fullName evidence="10">Facilitated trehalose transporter Tret1-like isoform X1</fullName>
    </submittedName>
</protein>
<evidence type="ECO:0000256" key="5">
    <source>
        <dbReference type="ARBA" id="ARBA00023180"/>
    </source>
</evidence>
<feature type="transmembrane region" description="Helical" evidence="7">
    <location>
        <begin position="113"/>
        <end position="135"/>
    </location>
</feature>
<evidence type="ECO:0000256" key="1">
    <source>
        <dbReference type="ARBA" id="ARBA00004141"/>
    </source>
</evidence>
<evidence type="ECO:0000256" key="7">
    <source>
        <dbReference type="SAM" id="Phobius"/>
    </source>
</evidence>
<dbReference type="InterPro" id="IPR036259">
    <property type="entry name" value="MFS_trans_sf"/>
</dbReference>
<feature type="transmembrane region" description="Helical" evidence="7">
    <location>
        <begin position="82"/>
        <end position="101"/>
    </location>
</feature>
<feature type="compositionally biased region" description="Basic and acidic residues" evidence="6">
    <location>
        <begin position="500"/>
        <end position="512"/>
    </location>
</feature>
<sequence length="512" mass="56001">MGGNEMEQCISLTRGEPTYRREPRMKEMHRFKFLKGKVPQLLAVFAATVSAISDGMSYGWASPVIPILQQEDSPVKIQESDIVWLESIYMIAGIIGLPITIYTVDKFGRKKSIILAAITNLAHWVLLSVSTNIAMVYVARALTGIAGDVAFVSAPMFIAEIADQKIRGFLASIIYIMMLVGIMVVYSVAPFVSLPVSSAVGALFLLLQLATFPFIPESPYFLLLKGKEEKAKKSLQFFRATDDVEKELQEIKSAVARQDLEKGRPQDLIMVKSNRKALIIMTVLNAAQHFSSISVILMNLHTILEDAAGILDAKVAAIIFSVVMIIAAMVACGFLDKAGRKVLLTGSSLFTGLSLAALATYFAVKNSGVDVTAYNWVPIAAVMLYAVSFKFGLGLVPIVLTAELFPTSVKAMGMTASDAMYVIFSCISIYLYQYLSDAYGMHVPFYIFSASCILTAAFAMFYIPETKGKTLEEIQFILKGQTFGDDAPQKELNNGTPPDVRPKTPVEDTSKL</sequence>
<evidence type="ECO:0000256" key="2">
    <source>
        <dbReference type="ARBA" id="ARBA00022692"/>
    </source>
</evidence>
<dbReference type="InterPro" id="IPR003663">
    <property type="entry name" value="Sugar/inositol_transpt"/>
</dbReference>
<feature type="transmembrane region" description="Helical" evidence="7">
    <location>
        <begin position="376"/>
        <end position="400"/>
    </location>
</feature>
<dbReference type="RefSeq" id="XP_017779258.1">
    <property type="nucleotide sequence ID" value="XM_017923769.1"/>
</dbReference>
<keyword evidence="4 7" id="KW-0472">Membrane</keyword>
<dbReference type="PRINTS" id="PR00171">
    <property type="entry name" value="SUGRTRNSPORT"/>
</dbReference>
<feature type="transmembrane region" description="Helical" evidence="7">
    <location>
        <begin position="342"/>
        <end position="364"/>
    </location>
</feature>
<dbReference type="InterPro" id="IPR005828">
    <property type="entry name" value="MFS_sugar_transport-like"/>
</dbReference>
<feature type="transmembrane region" description="Helical" evidence="7">
    <location>
        <begin position="169"/>
        <end position="189"/>
    </location>
</feature>
<proteinExistence type="predicted"/>
<feature type="transmembrane region" description="Helical" evidence="7">
    <location>
        <begin position="41"/>
        <end position="62"/>
    </location>
</feature>
<dbReference type="GeneID" id="108564682"/>
<keyword evidence="2 7" id="KW-0812">Transmembrane</keyword>
<comment type="subcellular location">
    <subcellularLocation>
        <location evidence="1">Membrane</location>
        <topology evidence="1">Multi-pass membrane protein</topology>
    </subcellularLocation>
</comment>
<keyword evidence="5" id="KW-0325">Glycoprotein</keyword>
<feature type="transmembrane region" description="Helical" evidence="7">
    <location>
        <begin position="412"/>
        <end position="433"/>
    </location>
</feature>
<feature type="transmembrane region" description="Helical" evidence="7">
    <location>
        <begin position="445"/>
        <end position="463"/>
    </location>
</feature>
<feature type="transmembrane region" description="Helical" evidence="7">
    <location>
        <begin position="201"/>
        <end position="223"/>
    </location>
</feature>
<evidence type="ECO:0000313" key="10">
    <source>
        <dbReference type="RefSeq" id="XP_017779258.1"/>
    </source>
</evidence>
<dbReference type="PANTHER" id="PTHR48021">
    <property type="match status" value="1"/>
</dbReference>
<reference evidence="10" key="1">
    <citation type="submission" date="2025-08" db="UniProtKB">
        <authorList>
            <consortium name="RefSeq"/>
        </authorList>
    </citation>
    <scope>IDENTIFICATION</scope>
    <source>
        <tissue evidence="10">Whole Larva</tissue>
    </source>
</reference>
<feature type="transmembrane region" description="Helical" evidence="7">
    <location>
        <begin position="141"/>
        <end position="162"/>
    </location>
</feature>
<dbReference type="PANTHER" id="PTHR48021:SF46">
    <property type="entry name" value="MAJOR FACILITATOR SUPERFAMILY (MFS) PROFILE DOMAIN-CONTAINING PROTEIN"/>
    <property type="match status" value="1"/>
</dbReference>
<feature type="domain" description="Major facilitator superfamily (MFS) profile" evidence="8">
    <location>
        <begin position="43"/>
        <end position="467"/>
    </location>
</feature>
<keyword evidence="9" id="KW-1185">Reference proteome</keyword>
<dbReference type="InterPro" id="IPR020846">
    <property type="entry name" value="MFS_dom"/>
</dbReference>
<feature type="transmembrane region" description="Helical" evidence="7">
    <location>
        <begin position="278"/>
        <end position="303"/>
    </location>
</feature>
<dbReference type="PROSITE" id="PS00216">
    <property type="entry name" value="SUGAR_TRANSPORT_1"/>
    <property type="match status" value="1"/>
</dbReference>
<evidence type="ECO:0000256" key="3">
    <source>
        <dbReference type="ARBA" id="ARBA00022989"/>
    </source>
</evidence>
<evidence type="ECO:0000256" key="4">
    <source>
        <dbReference type="ARBA" id="ARBA00023136"/>
    </source>
</evidence>
<dbReference type="Gene3D" id="1.20.1250.20">
    <property type="entry name" value="MFS general substrate transporter like domains"/>
    <property type="match status" value="1"/>
</dbReference>
<keyword evidence="3 7" id="KW-1133">Transmembrane helix</keyword>
<feature type="transmembrane region" description="Helical" evidence="7">
    <location>
        <begin position="315"/>
        <end position="335"/>
    </location>
</feature>
<dbReference type="PROSITE" id="PS50850">
    <property type="entry name" value="MFS"/>
    <property type="match status" value="1"/>
</dbReference>
<accession>A0ABM1MXF8</accession>
<gene>
    <name evidence="10" type="primary">LOC108564682</name>
</gene>
<dbReference type="Proteomes" id="UP000695000">
    <property type="component" value="Unplaced"/>
</dbReference>
<dbReference type="InterPro" id="IPR050549">
    <property type="entry name" value="MFS_Trehalose_Transporter"/>
</dbReference>
<dbReference type="Pfam" id="PF00083">
    <property type="entry name" value="Sugar_tr"/>
    <property type="match status" value="1"/>
</dbReference>
<evidence type="ECO:0000256" key="6">
    <source>
        <dbReference type="SAM" id="MobiDB-lite"/>
    </source>
</evidence>